<dbReference type="Proteomes" id="UP000006727">
    <property type="component" value="Chromosome 7"/>
</dbReference>
<gene>
    <name evidence="2" type="primary">LOC112284349</name>
</gene>
<keyword evidence="1" id="KW-1133">Transmembrane helix</keyword>
<protein>
    <submittedName>
        <fullName evidence="2">Uncharacterized protein</fullName>
    </submittedName>
</protein>
<dbReference type="InParanoid" id="A0A7I4FT45"/>
<accession>A0A7I4FT45</accession>
<evidence type="ECO:0000313" key="2">
    <source>
        <dbReference type="EnsemblPlants" id="Pp3c7_15070V3.3"/>
    </source>
</evidence>
<keyword evidence="1" id="KW-0472">Membrane</keyword>
<reference evidence="2 3" key="2">
    <citation type="journal article" date="2018" name="Plant J.">
        <title>The Physcomitrella patens chromosome-scale assembly reveals moss genome structure and evolution.</title>
        <authorList>
            <person name="Lang D."/>
            <person name="Ullrich K.K."/>
            <person name="Murat F."/>
            <person name="Fuchs J."/>
            <person name="Jenkins J."/>
            <person name="Haas F.B."/>
            <person name="Piednoel M."/>
            <person name="Gundlach H."/>
            <person name="Van Bel M."/>
            <person name="Meyberg R."/>
            <person name="Vives C."/>
            <person name="Morata J."/>
            <person name="Symeonidi A."/>
            <person name="Hiss M."/>
            <person name="Muchero W."/>
            <person name="Kamisugi Y."/>
            <person name="Saleh O."/>
            <person name="Blanc G."/>
            <person name="Decker E.L."/>
            <person name="van Gessel N."/>
            <person name="Grimwood J."/>
            <person name="Hayes R.D."/>
            <person name="Graham S.W."/>
            <person name="Gunter L.E."/>
            <person name="McDaniel S.F."/>
            <person name="Hoernstein S.N.W."/>
            <person name="Larsson A."/>
            <person name="Li F.W."/>
            <person name="Perroud P.F."/>
            <person name="Phillips J."/>
            <person name="Ranjan P."/>
            <person name="Rokshar D.S."/>
            <person name="Rothfels C.J."/>
            <person name="Schneider L."/>
            <person name="Shu S."/>
            <person name="Stevenson D.W."/>
            <person name="Thummler F."/>
            <person name="Tillich M."/>
            <person name="Villarreal Aguilar J.C."/>
            <person name="Widiez T."/>
            <person name="Wong G.K."/>
            <person name="Wymore A."/>
            <person name="Zhang Y."/>
            <person name="Zimmer A.D."/>
            <person name="Quatrano R.S."/>
            <person name="Mayer K.F.X."/>
            <person name="Goodstein D."/>
            <person name="Casacuberta J.M."/>
            <person name="Vandepoele K."/>
            <person name="Reski R."/>
            <person name="Cuming A.C."/>
            <person name="Tuskan G.A."/>
            <person name="Maumus F."/>
            <person name="Salse J."/>
            <person name="Schmutz J."/>
            <person name="Rensing S.A."/>
        </authorList>
    </citation>
    <scope>NUCLEOTIDE SEQUENCE [LARGE SCALE GENOMIC DNA]</scope>
    <source>
        <strain evidence="2 3">cv. Gransden 2004</strain>
    </source>
</reference>
<feature type="transmembrane region" description="Helical" evidence="1">
    <location>
        <begin position="210"/>
        <end position="236"/>
    </location>
</feature>
<feature type="transmembrane region" description="Helical" evidence="1">
    <location>
        <begin position="145"/>
        <end position="164"/>
    </location>
</feature>
<sequence>MGEEWLAAEIRGGGRWQHMFVVSEKGQACTQMSFSATICFGTWNPIHEYSFIPLSERQGGSMKDAVGILTSMLTALCICRMAEVAIYGGKPSAAVPQMERTIEREMMRLRVHSQDNKRFQQHKPGFQVNYTHTHMYAANWESETGLVLLMLLLMMLLLLNAALLPSSSPFQLLFLHLLPSSSSSILLSLVVSVPLLLFHAGRRDQQHYPAAAAALPAWLLHVSASLPLPVCLSALFKVNEGSKNPPLLLSPSWHLSLSPSLQSLPPLPHNLFQLFCFFGFFEMFIR</sequence>
<dbReference type="AlphaFoldDB" id="A0A7I4FT45"/>
<dbReference type="EMBL" id="ABEU02000007">
    <property type="status" value="NOT_ANNOTATED_CDS"/>
    <property type="molecule type" value="Genomic_DNA"/>
</dbReference>
<reference evidence="2 3" key="1">
    <citation type="journal article" date="2008" name="Science">
        <title>The Physcomitrella genome reveals evolutionary insights into the conquest of land by plants.</title>
        <authorList>
            <person name="Rensing S."/>
            <person name="Lang D."/>
            <person name="Zimmer A."/>
            <person name="Terry A."/>
            <person name="Salamov A."/>
            <person name="Shapiro H."/>
            <person name="Nishiyama T."/>
            <person name="Perroud P.-F."/>
            <person name="Lindquist E."/>
            <person name="Kamisugi Y."/>
            <person name="Tanahashi T."/>
            <person name="Sakakibara K."/>
            <person name="Fujita T."/>
            <person name="Oishi K."/>
            <person name="Shin-I T."/>
            <person name="Kuroki Y."/>
            <person name="Toyoda A."/>
            <person name="Suzuki Y."/>
            <person name="Hashimoto A."/>
            <person name="Yamaguchi K."/>
            <person name="Sugano A."/>
            <person name="Kohara Y."/>
            <person name="Fujiyama A."/>
            <person name="Anterola A."/>
            <person name="Aoki S."/>
            <person name="Ashton N."/>
            <person name="Barbazuk W.B."/>
            <person name="Barker E."/>
            <person name="Bennetzen J."/>
            <person name="Bezanilla M."/>
            <person name="Blankenship R."/>
            <person name="Cho S.H."/>
            <person name="Dutcher S."/>
            <person name="Estelle M."/>
            <person name="Fawcett J.A."/>
            <person name="Gundlach H."/>
            <person name="Hanada K."/>
            <person name="Heyl A."/>
            <person name="Hicks K.A."/>
            <person name="Hugh J."/>
            <person name="Lohr M."/>
            <person name="Mayer K."/>
            <person name="Melkozernov A."/>
            <person name="Murata T."/>
            <person name="Nelson D."/>
            <person name="Pils B."/>
            <person name="Prigge M."/>
            <person name="Reiss B."/>
            <person name="Renner T."/>
            <person name="Rombauts S."/>
            <person name="Rushton P."/>
            <person name="Sanderfoot A."/>
            <person name="Schween G."/>
            <person name="Shiu S.-H."/>
            <person name="Stueber K."/>
            <person name="Theodoulou F.L."/>
            <person name="Tu H."/>
            <person name="Van de Peer Y."/>
            <person name="Verrier P.J."/>
            <person name="Waters E."/>
            <person name="Wood A."/>
            <person name="Yang L."/>
            <person name="Cove D."/>
            <person name="Cuming A."/>
            <person name="Hasebe M."/>
            <person name="Lucas S."/>
            <person name="Mishler D.B."/>
            <person name="Reski R."/>
            <person name="Grigoriev I."/>
            <person name="Quatrano R.S."/>
            <person name="Boore J.L."/>
        </authorList>
    </citation>
    <scope>NUCLEOTIDE SEQUENCE [LARGE SCALE GENOMIC DNA]</scope>
    <source>
        <strain evidence="2 3">cv. Gransden 2004</strain>
    </source>
</reference>
<reference evidence="2" key="3">
    <citation type="submission" date="2020-12" db="UniProtKB">
        <authorList>
            <consortium name="EnsemblPlants"/>
        </authorList>
    </citation>
    <scope>IDENTIFICATION</scope>
</reference>
<evidence type="ECO:0000256" key="1">
    <source>
        <dbReference type="SAM" id="Phobius"/>
    </source>
</evidence>
<name>A0A7I4FT45_PHYPA</name>
<keyword evidence="3" id="KW-1185">Reference proteome</keyword>
<keyword evidence="1" id="KW-0812">Transmembrane</keyword>
<organism evidence="2 3">
    <name type="scientific">Physcomitrium patens</name>
    <name type="common">Spreading-leaved earth moss</name>
    <name type="synonym">Physcomitrella patens</name>
    <dbReference type="NCBI Taxonomy" id="3218"/>
    <lineage>
        <taxon>Eukaryota</taxon>
        <taxon>Viridiplantae</taxon>
        <taxon>Streptophyta</taxon>
        <taxon>Embryophyta</taxon>
        <taxon>Bryophyta</taxon>
        <taxon>Bryophytina</taxon>
        <taxon>Bryopsida</taxon>
        <taxon>Funariidae</taxon>
        <taxon>Funariales</taxon>
        <taxon>Funariaceae</taxon>
        <taxon>Physcomitrium</taxon>
    </lineage>
</organism>
<dbReference type="EnsemblPlants" id="Pp3c7_15070V3.3">
    <property type="protein sequence ID" value="Pp3c7_15070V3.3"/>
    <property type="gene ID" value="Pp3c7_15070"/>
</dbReference>
<proteinExistence type="predicted"/>
<evidence type="ECO:0000313" key="3">
    <source>
        <dbReference type="Proteomes" id="UP000006727"/>
    </source>
</evidence>
<dbReference type="Gramene" id="Pp3c7_15070V3.3">
    <property type="protein sequence ID" value="Pp3c7_15070V3.3"/>
    <property type="gene ID" value="Pp3c7_15070"/>
</dbReference>
<feature type="transmembrane region" description="Helical" evidence="1">
    <location>
        <begin position="170"/>
        <end position="198"/>
    </location>
</feature>